<dbReference type="GO" id="GO:0051260">
    <property type="term" value="P:protein homooligomerization"/>
    <property type="evidence" value="ECO:0007669"/>
    <property type="project" value="InterPro"/>
</dbReference>
<organism evidence="2 3">
    <name type="scientific">Gonapodya prolifera (strain JEL478)</name>
    <name type="common">Monoblepharis prolifera</name>
    <dbReference type="NCBI Taxonomy" id="1344416"/>
    <lineage>
        <taxon>Eukaryota</taxon>
        <taxon>Fungi</taxon>
        <taxon>Fungi incertae sedis</taxon>
        <taxon>Chytridiomycota</taxon>
        <taxon>Chytridiomycota incertae sedis</taxon>
        <taxon>Monoblepharidomycetes</taxon>
        <taxon>Monoblepharidales</taxon>
        <taxon>Gonapodyaceae</taxon>
        <taxon>Gonapodya</taxon>
    </lineage>
</organism>
<dbReference type="Pfam" id="PF02214">
    <property type="entry name" value="BTB_2"/>
    <property type="match status" value="1"/>
</dbReference>
<dbReference type="InterPro" id="IPR003131">
    <property type="entry name" value="T1-type_BTB"/>
</dbReference>
<evidence type="ECO:0000313" key="3">
    <source>
        <dbReference type="Proteomes" id="UP000070544"/>
    </source>
</evidence>
<dbReference type="PANTHER" id="PTHR14499:SF136">
    <property type="entry name" value="GH08630P"/>
    <property type="match status" value="1"/>
</dbReference>
<dbReference type="AlphaFoldDB" id="A0A139ABI9"/>
<dbReference type="EMBL" id="KQ965771">
    <property type="protein sequence ID" value="KXS14088.1"/>
    <property type="molecule type" value="Genomic_DNA"/>
</dbReference>
<gene>
    <name evidence="2" type="ORF">M427DRAFT_45190</name>
</gene>
<dbReference type="STRING" id="1344416.A0A139ABI9"/>
<sequence length="210" mass="23499">MSDPDPITALNVGGTLLNKCQSTLLLVSEQDSFLSKMFGSERFLPARTDDNGHNFLDRDPNSFGVILNYLRSNVLDPVKVERIGKERLIGEAQFFGLAGMESILLNVSSKEESSPSQDENVFADAAGLLRFQYSMVADRLHSVPVDEMDLPSSFVKASELRAVDVQAVFDAHLMLWRVRQSRWRKVSSITCRTPNASSVVLLRCTTRRCR</sequence>
<protein>
    <recommendedName>
        <fullName evidence="1">Potassium channel tetramerisation-type BTB domain-containing protein</fullName>
    </recommendedName>
</protein>
<dbReference type="Gene3D" id="3.30.710.10">
    <property type="entry name" value="Potassium Channel Kv1.1, Chain A"/>
    <property type="match status" value="1"/>
</dbReference>
<evidence type="ECO:0000259" key="1">
    <source>
        <dbReference type="Pfam" id="PF02214"/>
    </source>
</evidence>
<feature type="domain" description="Potassium channel tetramerisation-type BTB" evidence="1">
    <location>
        <begin position="10"/>
        <end position="99"/>
    </location>
</feature>
<dbReference type="InterPro" id="IPR011333">
    <property type="entry name" value="SKP1/BTB/POZ_sf"/>
</dbReference>
<name>A0A139ABI9_GONPJ</name>
<dbReference type="OrthoDB" id="2111837at2759"/>
<accession>A0A139ABI9</accession>
<reference evidence="2 3" key="1">
    <citation type="journal article" date="2015" name="Genome Biol. Evol.">
        <title>Phylogenomic analyses indicate that early fungi evolved digesting cell walls of algal ancestors of land plants.</title>
        <authorList>
            <person name="Chang Y."/>
            <person name="Wang S."/>
            <person name="Sekimoto S."/>
            <person name="Aerts A.L."/>
            <person name="Choi C."/>
            <person name="Clum A."/>
            <person name="LaButti K.M."/>
            <person name="Lindquist E.A."/>
            <person name="Yee Ngan C."/>
            <person name="Ohm R.A."/>
            <person name="Salamov A.A."/>
            <person name="Grigoriev I.V."/>
            <person name="Spatafora J.W."/>
            <person name="Berbee M.L."/>
        </authorList>
    </citation>
    <scope>NUCLEOTIDE SEQUENCE [LARGE SCALE GENOMIC DNA]</scope>
    <source>
        <strain evidence="2 3">JEL478</strain>
    </source>
</reference>
<dbReference type="SUPFAM" id="SSF54695">
    <property type="entry name" value="POZ domain"/>
    <property type="match status" value="1"/>
</dbReference>
<dbReference type="PANTHER" id="PTHR14499">
    <property type="entry name" value="POTASSIUM CHANNEL TETRAMERIZATION DOMAIN-CONTAINING"/>
    <property type="match status" value="1"/>
</dbReference>
<evidence type="ECO:0000313" key="2">
    <source>
        <dbReference type="EMBL" id="KXS14088.1"/>
    </source>
</evidence>
<dbReference type="Proteomes" id="UP000070544">
    <property type="component" value="Unassembled WGS sequence"/>
</dbReference>
<keyword evidence="3" id="KW-1185">Reference proteome</keyword>
<proteinExistence type="predicted"/>